<organism evidence="1 2">
    <name type="scientific">Lyophyllum shimeji</name>
    <name type="common">Hon-shimeji</name>
    <name type="synonym">Tricholoma shimeji</name>
    <dbReference type="NCBI Taxonomy" id="47721"/>
    <lineage>
        <taxon>Eukaryota</taxon>
        <taxon>Fungi</taxon>
        <taxon>Dikarya</taxon>
        <taxon>Basidiomycota</taxon>
        <taxon>Agaricomycotina</taxon>
        <taxon>Agaricomycetes</taxon>
        <taxon>Agaricomycetidae</taxon>
        <taxon>Agaricales</taxon>
        <taxon>Tricholomatineae</taxon>
        <taxon>Lyophyllaceae</taxon>
        <taxon>Lyophyllum</taxon>
    </lineage>
</organism>
<keyword evidence="2" id="KW-1185">Reference proteome</keyword>
<sequence>MPSRKRLFRAIKLAAVERGHCPECSRLFSILSNHQEIVPHIRELSVSGGDWILQDETLPLLLHRIAEAECLQRFAILTISVTSWMKFGSILQGAFRSLLSSPRLIKLSLLWNITRDFPVEYLVLPPALEDLVIDEFGSDLIPPNNVLPSNDQNTSSASGSHQLRSLKIQGDYTSGLLTYLTRPLCTIQLSHLRDLSIGYTSPELMGQFQKVLEVAAPSLERLIWESQRYYYNQDNDDPDLLTPLDLSQLGRLRTLELQLYPEPCQFRLTTTILRGWRIPNRLRRLTLKFNCYYFSVGFGSLTPREDGTAFLSDANVHLDRALTSLCDKAAFPSLEAIELEIIAEEEEFVFARRQIRERFVEASFPCLIKTGYLTATWRWKRI</sequence>
<evidence type="ECO:0000313" key="2">
    <source>
        <dbReference type="Proteomes" id="UP001063166"/>
    </source>
</evidence>
<accession>A0A9P3PKD6</accession>
<dbReference type="EMBL" id="BRPK01000003">
    <property type="protein sequence ID" value="GLB36932.1"/>
    <property type="molecule type" value="Genomic_DNA"/>
</dbReference>
<dbReference type="AlphaFoldDB" id="A0A9P3PKD6"/>
<reference evidence="1" key="1">
    <citation type="submission" date="2022-07" db="EMBL/GenBank/DDBJ databases">
        <title>The genome of Lyophyllum shimeji provides insight into the initial evolution of ectomycorrhizal fungal genome.</title>
        <authorList>
            <person name="Kobayashi Y."/>
            <person name="Shibata T."/>
            <person name="Hirakawa H."/>
            <person name="Shigenobu S."/>
            <person name="Nishiyama T."/>
            <person name="Yamada A."/>
            <person name="Hasebe M."/>
            <person name="Kawaguchi M."/>
        </authorList>
    </citation>
    <scope>NUCLEOTIDE SEQUENCE</scope>
    <source>
        <strain evidence="1">AT787</strain>
    </source>
</reference>
<comment type="caution">
    <text evidence="1">The sequence shown here is derived from an EMBL/GenBank/DDBJ whole genome shotgun (WGS) entry which is preliminary data.</text>
</comment>
<name>A0A9P3PKD6_LYOSH</name>
<protein>
    <submittedName>
        <fullName evidence="1">Uncharacterized protein</fullName>
    </submittedName>
</protein>
<proteinExistence type="predicted"/>
<gene>
    <name evidence="1" type="ORF">LshimejAT787_0312190</name>
</gene>
<dbReference type="Proteomes" id="UP001063166">
    <property type="component" value="Unassembled WGS sequence"/>
</dbReference>
<evidence type="ECO:0000313" key="1">
    <source>
        <dbReference type="EMBL" id="GLB36932.1"/>
    </source>
</evidence>